<keyword evidence="17" id="KW-0012">Acyltransferase</keyword>
<keyword evidence="10 14" id="KW-0472">Membrane</keyword>
<evidence type="ECO:0000313" key="18">
    <source>
        <dbReference type="Proteomes" id="UP000823486"/>
    </source>
</evidence>
<dbReference type="SUPFAM" id="SSF55729">
    <property type="entry name" value="Acyl-CoA N-acyltransferases (Nat)"/>
    <property type="match status" value="1"/>
</dbReference>
<evidence type="ECO:0000256" key="12">
    <source>
        <dbReference type="ARBA" id="ARBA00031899"/>
    </source>
</evidence>
<feature type="compositionally biased region" description="Basic and acidic residues" evidence="15">
    <location>
        <begin position="844"/>
        <end position="854"/>
    </location>
</feature>
<keyword evidence="9 14" id="KW-0443">Lipid metabolism</keyword>
<gene>
    <name evidence="14" type="primary">mprF</name>
    <name evidence="17" type="ORF">JOC77_000755</name>
</gene>
<feature type="transmembrane region" description="Helical" evidence="14">
    <location>
        <begin position="12"/>
        <end position="33"/>
    </location>
</feature>
<protein>
    <recommendedName>
        <fullName evidence="4 14">Phosphatidylglycerol lysyltransferase</fullName>
        <ecNumber evidence="3 14">2.3.2.3</ecNumber>
    </recommendedName>
    <alternativeName>
        <fullName evidence="12 14">Lysylphosphatidylglycerol synthase</fullName>
    </alternativeName>
</protein>
<dbReference type="EMBL" id="JAFBFI010000002">
    <property type="protein sequence ID" value="MBM7691350.1"/>
    <property type="molecule type" value="Genomic_DNA"/>
</dbReference>
<keyword evidence="7 14" id="KW-0812">Transmembrane</keyword>
<feature type="transmembrane region" description="Helical" evidence="14">
    <location>
        <begin position="443"/>
        <end position="465"/>
    </location>
</feature>
<evidence type="ECO:0000256" key="13">
    <source>
        <dbReference type="ARBA" id="ARBA00047540"/>
    </source>
</evidence>
<reference evidence="17 18" key="1">
    <citation type="submission" date="2021-01" db="EMBL/GenBank/DDBJ databases">
        <title>Genomic Encyclopedia of Type Strains, Phase IV (KMG-IV): sequencing the most valuable type-strain genomes for metagenomic binning, comparative biology and taxonomic classification.</title>
        <authorList>
            <person name="Goeker M."/>
        </authorList>
    </citation>
    <scope>NUCLEOTIDE SEQUENCE [LARGE SCALE GENOMIC DNA]</scope>
    <source>
        <strain evidence="17 18">DSM 105482</strain>
    </source>
</reference>
<evidence type="ECO:0000256" key="11">
    <source>
        <dbReference type="ARBA" id="ARBA00023251"/>
    </source>
</evidence>
<organism evidence="17 18">
    <name type="scientific">Peribacillus deserti</name>
    <dbReference type="NCBI Taxonomy" id="673318"/>
    <lineage>
        <taxon>Bacteria</taxon>
        <taxon>Bacillati</taxon>
        <taxon>Bacillota</taxon>
        <taxon>Bacilli</taxon>
        <taxon>Bacillales</taxon>
        <taxon>Bacillaceae</taxon>
        <taxon>Peribacillus</taxon>
    </lineage>
</organism>
<dbReference type="InterPro" id="IPR022791">
    <property type="entry name" value="L-PG_synthase/AglD"/>
</dbReference>
<dbReference type="RefSeq" id="WP_204538721.1">
    <property type="nucleotide sequence ID" value="NZ_JAFBFI010000002.1"/>
</dbReference>
<evidence type="ECO:0000256" key="2">
    <source>
        <dbReference type="ARBA" id="ARBA00008627"/>
    </source>
</evidence>
<dbReference type="GO" id="GO:0050071">
    <property type="term" value="F:phosphatidylglycerol lysyltransferase activity"/>
    <property type="evidence" value="ECO:0007669"/>
    <property type="project" value="UniProtKB-EC"/>
</dbReference>
<evidence type="ECO:0000256" key="7">
    <source>
        <dbReference type="ARBA" id="ARBA00022692"/>
    </source>
</evidence>
<feature type="transmembrane region" description="Helical" evidence="14">
    <location>
        <begin position="388"/>
        <end position="406"/>
    </location>
</feature>
<dbReference type="Pfam" id="PF09924">
    <property type="entry name" value="LPG_synthase_C"/>
    <property type="match status" value="1"/>
</dbReference>
<keyword evidence="11 14" id="KW-0046">Antibiotic resistance</keyword>
<feature type="transmembrane region" description="Helical" evidence="14">
    <location>
        <begin position="486"/>
        <end position="508"/>
    </location>
</feature>
<evidence type="ECO:0000256" key="9">
    <source>
        <dbReference type="ARBA" id="ARBA00023098"/>
    </source>
</evidence>
<dbReference type="InterPro" id="IPR024320">
    <property type="entry name" value="LPG_synthase_C"/>
</dbReference>
<dbReference type="Pfam" id="PF03706">
    <property type="entry name" value="LPG_synthase_TM"/>
    <property type="match status" value="1"/>
</dbReference>
<keyword evidence="5" id="KW-1003">Cell membrane</keyword>
<dbReference type="PANTHER" id="PTHR34697:SF2">
    <property type="entry name" value="PHOSPHATIDYLGLYCEROL LYSYLTRANSFERASE"/>
    <property type="match status" value="1"/>
</dbReference>
<dbReference type="InterPro" id="IPR051211">
    <property type="entry name" value="PG_lysyltransferase"/>
</dbReference>
<evidence type="ECO:0000256" key="14">
    <source>
        <dbReference type="RuleBase" id="RU363042"/>
    </source>
</evidence>
<sequence>MKLLKKPKVLLAVKILIPLLVFTLVLYESGSFFKAIDFGLLKAHLFEIGISKFAIILSLGMIAVLPMSFFDLILMKLLGRKMSKKRLLTYSFISNSYSNFLGFGGLTGAALRVYFYKTKEYSRTKVIKAITKISIFYLTGLSLLSWLILFGILDSPLAKTYSWLNIGIIAIGLFLPGLLISLSIKKRNEAESKIQLKYEIQLVLVSLAEWFFALLTMFAIARMLDINISLIALAPIYLTSACAGVISMIPSGLGSFDLIFLLGFDAYGISKEKGLLLLLLYRLSYNFFPWLVSSFMMIGHVWHTANQRWKNIPAYALANISHRFLTIFVFLSGVILLLSAAFPNAIITVHSHFELFSPKLIKLSHLLSVAAGIALLALARGIQYKVKWVYYLSILVLLFGSFFALLRGFDYKEAVFSLIAAFLLFLARGQFYRVNFFPAWEKAVVDISFILFFMSLYFFIGYVNMPASQLQVPQQLEGYTIQDSASLFRSGILGLLIASLTLAAGNWVSRQSHFPFKTSVSQTERIKKHLLTFGGNAFSHLLFLNDKYIFWNKEGNVLFAFQPYADKLVILGDPVGDRNHFSAAMDEFQEKADRAGLALVFYQVSSDMLPLLHGSGFDFFKLGENASVHLDSFSLTNDKMKNFKAVYHKFEKEGFRFRVLFPPYSREIMNEIKEVSEKWLDGRREKGFSYGYYDEEYMQLAPLAVLKDTDDKMIAFTVLMPMYDFGQTLSVDLMRVQPKSPSGTMDYFLICVLLWAKDHKYRFFNLGIDPLSNNGKSKYSTTGEKIASLIYLYGHFFYPFQRLTRFREKYAAERAPKFLAFHRKSSLPAAMLQLSLLISKKGKKPMDREGKSENQQEIYNNK</sequence>
<evidence type="ECO:0000256" key="15">
    <source>
        <dbReference type="SAM" id="MobiDB-lite"/>
    </source>
</evidence>
<feature type="transmembrane region" description="Helical" evidence="14">
    <location>
        <begin position="129"/>
        <end position="149"/>
    </location>
</feature>
<feature type="transmembrane region" description="Helical" evidence="14">
    <location>
        <begin position="322"/>
        <end position="342"/>
    </location>
</feature>
<dbReference type="InterPro" id="IPR016181">
    <property type="entry name" value="Acyl_CoA_acyltransferase"/>
</dbReference>
<feature type="transmembrane region" description="Helical" evidence="14">
    <location>
        <begin position="283"/>
        <end position="302"/>
    </location>
</feature>
<comment type="subcellular location">
    <subcellularLocation>
        <location evidence="1 14">Cell membrane</location>
        <topology evidence="1 14">Multi-pass membrane protein</topology>
    </subcellularLocation>
</comment>
<evidence type="ECO:0000256" key="1">
    <source>
        <dbReference type="ARBA" id="ARBA00004651"/>
    </source>
</evidence>
<evidence type="ECO:0000313" key="17">
    <source>
        <dbReference type="EMBL" id="MBM7691350.1"/>
    </source>
</evidence>
<feature type="domain" description="Phosphatidylglycerol lysyltransferase C-terminal" evidence="16">
    <location>
        <begin position="533"/>
        <end position="821"/>
    </location>
</feature>
<feature type="transmembrane region" description="Helical" evidence="14">
    <location>
        <begin position="202"/>
        <end position="224"/>
    </location>
</feature>
<feature type="transmembrane region" description="Helical" evidence="14">
    <location>
        <begin position="161"/>
        <end position="182"/>
    </location>
</feature>
<feature type="region of interest" description="Disordered" evidence="15">
    <location>
        <begin position="842"/>
        <end position="862"/>
    </location>
</feature>
<dbReference type="Proteomes" id="UP000823486">
    <property type="component" value="Unassembled WGS sequence"/>
</dbReference>
<keyword evidence="6 14" id="KW-0808">Transferase</keyword>
<dbReference type="PANTHER" id="PTHR34697">
    <property type="entry name" value="PHOSPHATIDYLGLYCEROL LYSYLTRANSFERASE"/>
    <property type="match status" value="1"/>
</dbReference>
<comment type="function">
    <text evidence="14">Catalyzes the transfer of a lysyl group from L-lysyl-tRNA(Lys) to membrane-bound phosphatidylglycerol (PG), which produces lysylphosphatidylglycerol (LPG), a major component of the bacterial membrane with a positive net charge. LPG synthesis contributes to bacterial virulence as it is involved in the resistance mechanism against cationic antimicrobial peptides (CAMP) produces by the host's immune system (defensins, cathelicidins) and by the competing microorganisms.</text>
</comment>
<comment type="similarity">
    <text evidence="2 14">Belongs to the LPG synthase family.</text>
</comment>
<evidence type="ECO:0000256" key="4">
    <source>
        <dbReference type="ARBA" id="ARBA00021546"/>
    </source>
</evidence>
<comment type="caution">
    <text evidence="17">The sequence shown here is derived from an EMBL/GenBank/DDBJ whole genome shotgun (WGS) entry which is preliminary data.</text>
</comment>
<name>A0ABS2QEA2_9BACI</name>
<feature type="transmembrane region" description="Helical" evidence="14">
    <location>
        <begin position="413"/>
        <end position="431"/>
    </location>
</feature>
<evidence type="ECO:0000256" key="6">
    <source>
        <dbReference type="ARBA" id="ARBA00022679"/>
    </source>
</evidence>
<dbReference type="NCBIfam" id="NF033480">
    <property type="entry name" value="bifunc_MprF"/>
    <property type="match status" value="1"/>
</dbReference>
<keyword evidence="8 14" id="KW-1133">Transmembrane helix</keyword>
<evidence type="ECO:0000256" key="10">
    <source>
        <dbReference type="ARBA" id="ARBA00023136"/>
    </source>
</evidence>
<evidence type="ECO:0000256" key="3">
    <source>
        <dbReference type="ARBA" id="ARBA00012014"/>
    </source>
</evidence>
<accession>A0ABS2QEA2</accession>
<evidence type="ECO:0000256" key="8">
    <source>
        <dbReference type="ARBA" id="ARBA00022989"/>
    </source>
</evidence>
<evidence type="ECO:0000259" key="16">
    <source>
        <dbReference type="Pfam" id="PF09924"/>
    </source>
</evidence>
<evidence type="ECO:0000256" key="5">
    <source>
        <dbReference type="ARBA" id="ARBA00022475"/>
    </source>
</evidence>
<feature type="transmembrane region" description="Helical" evidence="14">
    <location>
        <begin position="236"/>
        <end position="262"/>
    </location>
</feature>
<keyword evidence="18" id="KW-1185">Reference proteome</keyword>
<dbReference type="EC" id="2.3.2.3" evidence="3 14"/>
<feature type="transmembrane region" description="Helical" evidence="14">
    <location>
        <begin position="53"/>
        <end position="78"/>
    </location>
</feature>
<feature type="transmembrane region" description="Helical" evidence="14">
    <location>
        <begin position="363"/>
        <end position="382"/>
    </location>
</feature>
<comment type="catalytic activity">
    <reaction evidence="13 14">
        <text>L-lysyl-tRNA(Lys) + a 1,2-diacyl-sn-glycero-3-phospho-(1'-sn-glycerol) = a 1,2-diacyl-sn-glycero-3-phospho-1'-(3'-O-L-lysyl)-sn-glycerol + tRNA(Lys)</text>
        <dbReference type="Rhea" id="RHEA:10668"/>
        <dbReference type="Rhea" id="RHEA-COMP:9696"/>
        <dbReference type="Rhea" id="RHEA-COMP:9697"/>
        <dbReference type="ChEBI" id="CHEBI:64716"/>
        <dbReference type="ChEBI" id="CHEBI:75792"/>
        <dbReference type="ChEBI" id="CHEBI:78442"/>
        <dbReference type="ChEBI" id="CHEBI:78529"/>
        <dbReference type="EC" id="2.3.2.3"/>
    </reaction>
</comment>
<proteinExistence type="inferred from homology"/>